<dbReference type="RefSeq" id="WP_136355046.1">
    <property type="nucleotide sequence ID" value="NZ_SSNY01000003.1"/>
</dbReference>
<dbReference type="EMBL" id="SSNY01000003">
    <property type="protein sequence ID" value="THF58144.1"/>
    <property type="molecule type" value="Genomic_DNA"/>
</dbReference>
<feature type="compositionally biased region" description="Basic residues" evidence="1">
    <location>
        <begin position="260"/>
        <end position="271"/>
    </location>
</feature>
<sequence length="271" mass="31296">MLENIVVNAFDQMRSAFLEAYARFGPVPAPEPGIDWSTWVTAAATVVLAITTGVLFWETRRMREASERIHRDSREPHFIIYTQIDEVEQFADIVFENVTDNPAYDVEFRFVPDRVLDVYKRPNNSDRINPRLSQLGFDPLSVVAPRQKIIRNYSKHTNETGVLKKLEHFSGVNVHVSFSSLNDQDKRKTEILTLDTSHNNKAWRKRKNTLIALQEQTKESTKLLARMIFDATAPDRIGPSSGRIKDHLEAPRKLRPVRDRLHRPKRRPPSS</sequence>
<evidence type="ECO:0000313" key="3">
    <source>
        <dbReference type="EMBL" id="THF58144.1"/>
    </source>
</evidence>
<reference evidence="3 4" key="1">
    <citation type="submission" date="2019-04" db="EMBL/GenBank/DDBJ databases">
        <title>Mesorhizobium composti sp. nov., isolated from compost.</title>
        <authorList>
            <person name="Lin S.-Y."/>
            <person name="Hameed A."/>
            <person name="Hsieh Y.-T."/>
            <person name="Young C.-C."/>
        </authorList>
    </citation>
    <scope>NUCLEOTIDE SEQUENCE [LARGE SCALE GENOMIC DNA]</scope>
    <source>
        <strain evidence="3 4">CC-YTH430</strain>
    </source>
</reference>
<feature type="region of interest" description="Disordered" evidence="1">
    <location>
        <begin position="235"/>
        <end position="271"/>
    </location>
</feature>
<gene>
    <name evidence="3" type="ORF">E6C48_05865</name>
</gene>
<proteinExistence type="predicted"/>
<keyword evidence="2" id="KW-0812">Transmembrane</keyword>
<keyword evidence="2" id="KW-0472">Membrane</keyword>
<evidence type="ECO:0000256" key="1">
    <source>
        <dbReference type="SAM" id="MobiDB-lite"/>
    </source>
</evidence>
<organism evidence="3 4">
    <name type="scientific">Ollibium composti</name>
    <dbReference type="NCBI Taxonomy" id="2675109"/>
    <lineage>
        <taxon>Bacteria</taxon>
        <taxon>Pseudomonadati</taxon>
        <taxon>Pseudomonadota</taxon>
        <taxon>Alphaproteobacteria</taxon>
        <taxon>Hyphomicrobiales</taxon>
        <taxon>Phyllobacteriaceae</taxon>
        <taxon>Ollibium</taxon>
    </lineage>
</organism>
<keyword evidence="2" id="KW-1133">Transmembrane helix</keyword>
<feature type="transmembrane region" description="Helical" evidence="2">
    <location>
        <begin position="36"/>
        <end position="57"/>
    </location>
</feature>
<comment type="caution">
    <text evidence="3">The sequence shown here is derived from an EMBL/GenBank/DDBJ whole genome shotgun (WGS) entry which is preliminary data.</text>
</comment>
<dbReference type="Proteomes" id="UP000306441">
    <property type="component" value="Unassembled WGS sequence"/>
</dbReference>
<protein>
    <submittedName>
        <fullName evidence="3">Uncharacterized protein</fullName>
    </submittedName>
</protein>
<evidence type="ECO:0000256" key="2">
    <source>
        <dbReference type="SAM" id="Phobius"/>
    </source>
</evidence>
<evidence type="ECO:0000313" key="4">
    <source>
        <dbReference type="Proteomes" id="UP000306441"/>
    </source>
</evidence>
<keyword evidence="4" id="KW-1185">Reference proteome</keyword>
<name>A0ABY2Q8E9_9HYPH</name>
<accession>A0ABY2Q8E9</accession>
<feature type="compositionally biased region" description="Basic and acidic residues" evidence="1">
    <location>
        <begin position="243"/>
        <end position="259"/>
    </location>
</feature>